<accession>A0A4U8V1U6</accession>
<reference evidence="1 2" key="1">
    <citation type="journal article" date="2015" name="Genome Biol.">
        <title>Comparative genomics of Steinernema reveals deeply conserved gene regulatory networks.</title>
        <authorList>
            <person name="Dillman A.R."/>
            <person name="Macchietto M."/>
            <person name="Porter C.F."/>
            <person name="Rogers A."/>
            <person name="Williams B."/>
            <person name="Antoshechkin I."/>
            <person name="Lee M.M."/>
            <person name="Goodwin Z."/>
            <person name="Lu X."/>
            <person name="Lewis E.E."/>
            <person name="Goodrich-Blair H."/>
            <person name="Stock S.P."/>
            <person name="Adams B.J."/>
            <person name="Sternberg P.W."/>
            <person name="Mortazavi A."/>
        </authorList>
    </citation>
    <scope>NUCLEOTIDE SEQUENCE [LARGE SCALE GENOMIC DNA]</scope>
    <source>
        <strain evidence="1 2">ALL</strain>
    </source>
</reference>
<protein>
    <submittedName>
        <fullName evidence="1">Uncharacterized protein</fullName>
    </submittedName>
</protein>
<organism evidence="1 2">
    <name type="scientific">Steinernema carpocapsae</name>
    <name type="common">Entomopathogenic nematode</name>
    <dbReference type="NCBI Taxonomy" id="34508"/>
    <lineage>
        <taxon>Eukaryota</taxon>
        <taxon>Metazoa</taxon>
        <taxon>Ecdysozoa</taxon>
        <taxon>Nematoda</taxon>
        <taxon>Chromadorea</taxon>
        <taxon>Rhabditida</taxon>
        <taxon>Tylenchina</taxon>
        <taxon>Panagrolaimomorpha</taxon>
        <taxon>Strongyloidoidea</taxon>
        <taxon>Steinernematidae</taxon>
        <taxon>Steinernema</taxon>
    </lineage>
</organism>
<dbReference type="EMBL" id="CM016762">
    <property type="protein sequence ID" value="TMS39871.1"/>
    <property type="molecule type" value="Genomic_DNA"/>
</dbReference>
<proteinExistence type="predicted"/>
<reference evidence="1 2" key="2">
    <citation type="journal article" date="2019" name="G3 (Bethesda)">
        <title>Hybrid Assembly of the Genome of the Entomopathogenic Nematode Steinernema carpocapsae Identifies the X-Chromosome.</title>
        <authorList>
            <person name="Serra L."/>
            <person name="Macchietto M."/>
            <person name="Macias-Munoz A."/>
            <person name="McGill C.J."/>
            <person name="Rodriguez I.M."/>
            <person name="Rodriguez B."/>
            <person name="Murad R."/>
            <person name="Mortazavi A."/>
        </authorList>
    </citation>
    <scope>NUCLEOTIDE SEQUENCE [LARGE SCALE GENOMIC DNA]</scope>
    <source>
        <strain evidence="1 2">ALL</strain>
    </source>
</reference>
<evidence type="ECO:0000313" key="2">
    <source>
        <dbReference type="Proteomes" id="UP000298663"/>
    </source>
</evidence>
<dbReference type="Proteomes" id="UP000298663">
    <property type="component" value="Chromosome X"/>
</dbReference>
<evidence type="ECO:0000313" key="1">
    <source>
        <dbReference type="EMBL" id="TMS39871.1"/>
    </source>
</evidence>
<keyword evidence="2" id="KW-1185">Reference proteome</keyword>
<gene>
    <name evidence="1" type="ORF">L596_006333</name>
</gene>
<dbReference type="AlphaFoldDB" id="A0A4U8V1U6"/>
<sequence>MTFEVVCVVRMSNFELTGMRSISLRLFTDRSSLLNQDPLTIVSLNLSKNVVNCFCGFGVDLKVVNIHASLFDKAFDTTDPQQPTEPDHNPPRDNLQLAALFTQVMSEVMFWNETPIIKKAFHLGVSSTPIAPWIQFSIIQNIVLIIRVFSYVACGQKSIVSSKRKRLYSAPLHSMRRWRNPKEGSICYKCMFTTNEKRGIWKADLQFMFHAHGEMDA</sequence>
<name>A0A4U8V1U6_STECR</name>